<sequence length="124" mass="14334">LDRQMQPVITASNGADVPRLTKEDPLVQIKQRVEKRSELTMGVCGWQERRGVPYLLCGKENIQGLLLERMGLRSTFMHFELERRLRDDFYNGVEPGYTGMLEYLASIRDVLDSTDDKRQLTTDN</sequence>
<organism evidence="1">
    <name type="scientific">uncultured Chloroflexia bacterium</name>
    <dbReference type="NCBI Taxonomy" id="1672391"/>
    <lineage>
        <taxon>Bacteria</taxon>
        <taxon>Bacillati</taxon>
        <taxon>Chloroflexota</taxon>
        <taxon>Chloroflexia</taxon>
        <taxon>environmental samples</taxon>
    </lineage>
</organism>
<gene>
    <name evidence="1" type="ORF">AVDCRST_MAG93-9358</name>
</gene>
<protein>
    <submittedName>
        <fullName evidence="1">Uncharacterized protein</fullName>
    </submittedName>
</protein>
<dbReference type="AlphaFoldDB" id="A0A6J4NG12"/>
<name>A0A6J4NG12_9CHLR</name>
<dbReference type="EMBL" id="CADCTR010003140">
    <property type="protein sequence ID" value="CAA9384041.1"/>
    <property type="molecule type" value="Genomic_DNA"/>
</dbReference>
<proteinExistence type="predicted"/>
<feature type="non-terminal residue" evidence="1">
    <location>
        <position position="1"/>
    </location>
</feature>
<reference evidence="1" key="1">
    <citation type="submission" date="2020-02" db="EMBL/GenBank/DDBJ databases">
        <authorList>
            <person name="Meier V. D."/>
        </authorList>
    </citation>
    <scope>NUCLEOTIDE SEQUENCE</scope>
    <source>
        <strain evidence="1">AVDCRST_MAG93</strain>
    </source>
</reference>
<accession>A0A6J4NG12</accession>
<evidence type="ECO:0000313" key="1">
    <source>
        <dbReference type="EMBL" id="CAA9384041.1"/>
    </source>
</evidence>